<keyword evidence="6" id="KW-1185">Reference proteome</keyword>
<accession>A0A642UG10</accession>
<evidence type="ECO:0000256" key="4">
    <source>
        <dbReference type="SAM" id="MobiDB-lite"/>
    </source>
</evidence>
<evidence type="ECO:0000313" key="6">
    <source>
        <dbReference type="Proteomes" id="UP000449547"/>
    </source>
</evidence>
<comment type="subcellular location">
    <subcellularLocation>
        <location evidence="3">Nucleus</location>
    </subcellularLocation>
</comment>
<gene>
    <name evidence="5" type="ORF">DIURU_005045</name>
</gene>
<evidence type="ECO:0000313" key="5">
    <source>
        <dbReference type="EMBL" id="KAA8898190.1"/>
    </source>
</evidence>
<comment type="function">
    <text evidence="3">Involved in nuclear export, actin cytoskeleton organization and vesicular transport.</text>
</comment>
<sequence>MKRKVDEESDIDVSSTDESDQEVDQGEEETVDVDFDFFNLNPDVDFHATKMLLRQLFGDDGSMFDVSGLADVILVKDAIGTTIKTDGKESDPFAMISVIDAQQSQPCVKQVMDYLVEKTQKHTEFNMFLRKLLAKDSKKRVAWIFSERLINMPVEVTPPLYKMLLEEMAEHDLKFDYFVIVSKIYYVVAAQIPDENKSKKQKAQIIENETDYFHYEDMVLEKHAKYNIYSDYTNHKQETDSRRVFSEHGIDPKLSVMLLDAASLENAVPEMAEQFPPF</sequence>
<dbReference type="AlphaFoldDB" id="A0A642UG10"/>
<proteinExistence type="inferred from homology"/>
<feature type="region of interest" description="Disordered" evidence="4">
    <location>
        <begin position="1"/>
        <end position="26"/>
    </location>
</feature>
<keyword evidence="3" id="KW-0813">Transport</keyword>
<reference evidence="5 6" key="1">
    <citation type="submission" date="2019-07" db="EMBL/GenBank/DDBJ databases">
        <title>Genome assembly of two rare yeast pathogens: Diutina rugosa and Trichomonascus ciferrii.</title>
        <authorList>
            <person name="Mixao V."/>
            <person name="Saus E."/>
            <person name="Hansen A."/>
            <person name="Lass-Flor C."/>
            <person name="Gabaldon T."/>
        </authorList>
    </citation>
    <scope>NUCLEOTIDE SEQUENCE [LARGE SCALE GENOMIC DNA]</scope>
    <source>
        <strain evidence="5 6">CBS 613</strain>
    </source>
</reference>
<evidence type="ECO:0000256" key="2">
    <source>
        <dbReference type="ARBA" id="ARBA00014649"/>
    </source>
</evidence>
<dbReference type="RefSeq" id="XP_034010447.1">
    <property type="nucleotide sequence ID" value="XM_034157984.1"/>
</dbReference>
<dbReference type="GeneID" id="54783696"/>
<comment type="similarity">
    <text evidence="1 3">Belongs to the BCP1 family.</text>
</comment>
<dbReference type="PIRSF" id="PIRSF028983">
    <property type="entry name" value="BCP1"/>
    <property type="match status" value="1"/>
</dbReference>
<dbReference type="EMBL" id="SWFT01000149">
    <property type="protein sequence ID" value="KAA8898190.1"/>
    <property type="molecule type" value="Genomic_DNA"/>
</dbReference>
<dbReference type="InterPro" id="IPR025602">
    <property type="entry name" value="BCP1_family"/>
</dbReference>
<feature type="compositionally biased region" description="Acidic residues" evidence="4">
    <location>
        <begin position="7"/>
        <end position="26"/>
    </location>
</feature>
<protein>
    <recommendedName>
        <fullName evidence="2 3">Protein BCP1</fullName>
    </recommendedName>
</protein>
<comment type="caution">
    <text evidence="5">The sequence shown here is derived from an EMBL/GenBank/DDBJ whole genome shotgun (WGS) entry which is preliminary data.</text>
</comment>
<organism evidence="5 6">
    <name type="scientific">Diutina rugosa</name>
    <name type="common">Yeast</name>
    <name type="synonym">Candida rugosa</name>
    <dbReference type="NCBI Taxonomy" id="5481"/>
    <lineage>
        <taxon>Eukaryota</taxon>
        <taxon>Fungi</taxon>
        <taxon>Dikarya</taxon>
        <taxon>Ascomycota</taxon>
        <taxon>Saccharomycotina</taxon>
        <taxon>Pichiomycetes</taxon>
        <taxon>Debaryomycetaceae</taxon>
        <taxon>Diutina</taxon>
    </lineage>
</organism>
<keyword evidence="3" id="KW-0653">Protein transport</keyword>
<name>A0A642UG10_DIURU</name>
<dbReference type="VEuPathDB" id="FungiDB:DIURU_005045"/>
<dbReference type="GO" id="GO:0005634">
    <property type="term" value="C:nucleus"/>
    <property type="evidence" value="ECO:0007669"/>
    <property type="project" value="UniProtKB-SubCell"/>
</dbReference>
<keyword evidence="3" id="KW-0539">Nucleus</keyword>
<dbReference type="Proteomes" id="UP000449547">
    <property type="component" value="Unassembled WGS sequence"/>
</dbReference>
<dbReference type="OrthoDB" id="27543at2759"/>
<dbReference type="GO" id="GO:0015031">
    <property type="term" value="P:protein transport"/>
    <property type="evidence" value="ECO:0007669"/>
    <property type="project" value="UniProtKB-KW"/>
</dbReference>
<evidence type="ECO:0000256" key="1">
    <source>
        <dbReference type="ARBA" id="ARBA00006781"/>
    </source>
</evidence>
<dbReference type="Pfam" id="PF13862">
    <property type="entry name" value="BCCIP"/>
    <property type="match status" value="1"/>
</dbReference>
<dbReference type="OMA" id="VKFYRKE"/>
<dbReference type="PANTHER" id="PTHR13261:SF0">
    <property type="entry name" value="BRCA2 AND CDKN1A-INTERACTING PROTEIN"/>
    <property type="match status" value="1"/>
</dbReference>
<evidence type="ECO:0000256" key="3">
    <source>
        <dbReference type="PIRNR" id="PIRNR028983"/>
    </source>
</evidence>
<dbReference type="PANTHER" id="PTHR13261">
    <property type="entry name" value="BRCA2 AND CDKN1A INTERACTING PROTEIN"/>
    <property type="match status" value="1"/>
</dbReference>